<evidence type="ECO:0000256" key="5">
    <source>
        <dbReference type="ARBA" id="ARBA00023054"/>
    </source>
</evidence>
<keyword evidence="4" id="KW-0493">Microtubule</keyword>
<sequence>MSMTNTTSPIHGDKSTKSALALPGQVPDFAAMLKERSRQRKDREDAAVASLRVQVQRLEAALQAETKRRVAVTQQLKQTAQGEWERIEENLQKQYRDLAEQSDSRWVSLEDRLSLLEDKWKQDVLTSEKSIAETAKTIESRLEDIELQAQQDKESRQALNDRLTNQIREISEMFDRKWNDEAEAREKAVGELREKWEATHHDTSERNVTDRLEQEVEQLRVALVQERMEREQHDDGLLQNLQAYSDHLEESLAGIL</sequence>
<dbReference type="PRINTS" id="PR01799">
    <property type="entry name" value="SFASSEMBLIN"/>
</dbReference>
<dbReference type="AlphaFoldDB" id="A0A7S3P3X7"/>
<evidence type="ECO:0000256" key="4">
    <source>
        <dbReference type="ARBA" id="ARBA00022701"/>
    </source>
</evidence>
<dbReference type="GO" id="GO:0005200">
    <property type="term" value="F:structural constituent of cytoskeleton"/>
    <property type="evidence" value="ECO:0007669"/>
    <property type="project" value="InterPro"/>
</dbReference>
<evidence type="ECO:0000256" key="3">
    <source>
        <dbReference type="ARBA" id="ARBA00022490"/>
    </source>
</evidence>
<evidence type="ECO:0000256" key="1">
    <source>
        <dbReference type="ARBA" id="ARBA00004245"/>
    </source>
</evidence>
<proteinExistence type="inferred from homology"/>
<dbReference type="Pfam" id="PF06705">
    <property type="entry name" value="SF-assemblin"/>
    <property type="match status" value="1"/>
</dbReference>
<feature type="coiled-coil region" evidence="7">
    <location>
        <begin position="41"/>
        <end position="75"/>
    </location>
</feature>
<keyword evidence="6" id="KW-0206">Cytoskeleton</keyword>
<evidence type="ECO:0000256" key="8">
    <source>
        <dbReference type="SAM" id="MobiDB-lite"/>
    </source>
</evidence>
<keyword evidence="3" id="KW-0963">Cytoplasm</keyword>
<reference evidence="9" key="1">
    <citation type="submission" date="2021-01" db="EMBL/GenBank/DDBJ databases">
        <authorList>
            <person name="Corre E."/>
            <person name="Pelletier E."/>
            <person name="Niang G."/>
            <person name="Scheremetjew M."/>
            <person name="Finn R."/>
            <person name="Kale V."/>
            <person name="Holt S."/>
            <person name="Cochrane G."/>
            <person name="Meng A."/>
            <person name="Brown T."/>
            <person name="Cohen L."/>
        </authorList>
    </citation>
    <scope>NUCLEOTIDE SEQUENCE</scope>
    <source>
        <strain evidence="9">CCMP127</strain>
    </source>
</reference>
<dbReference type="GO" id="GO:0005874">
    <property type="term" value="C:microtubule"/>
    <property type="evidence" value="ECO:0007669"/>
    <property type="project" value="UniProtKB-KW"/>
</dbReference>
<evidence type="ECO:0000256" key="7">
    <source>
        <dbReference type="SAM" id="Coils"/>
    </source>
</evidence>
<evidence type="ECO:0000256" key="6">
    <source>
        <dbReference type="ARBA" id="ARBA00023212"/>
    </source>
</evidence>
<gene>
    <name evidence="9" type="ORF">ACOF00016_LOCUS8579</name>
</gene>
<dbReference type="InterPro" id="IPR008374">
    <property type="entry name" value="SF_assemblin/giardin_b"/>
</dbReference>
<comment type="subcellular location">
    <subcellularLocation>
        <location evidence="1">Cytoplasm</location>
        <location evidence="1">Cytoskeleton</location>
    </subcellularLocation>
</comment>
<dbReference type="PANTHER" id="PTHR40412">
    <property type="entry name" value="SF-ASSEMBLIN"/>
    <property type="match status" value="1"/>
</dbReference>
<protein>
    <submittedName>
        <fullName evidence="9">Uncharacterized protein</fullName>
    </submittedName>
</protein>
<evidence type="ECO:0000256" key="2">
    <source>
        <dbReference type="ARBA" id="ARBA00005678"/>
    </source>
</evidence>
<name>A0A7S3P3X7_9STRA</name>
<feature type="coiled-coil region" evidence="7">
    <location>
        <begin position="135"/>
        <end position="162"/>
    </location>
</feature>
<accession>A0A7S3P3X7</accession>
<comment type="similarity">
    <text evidence="2">Belongs to the SF-assemblin family.</text>
</comment>
<keyword evidence="5 7" id="KW-0175">Coiled coil</keyword>
<evidence type="ECO:0000313" key="9">
    <source>
        <dbReference type="EMBL" id="CAE0411194.1"/>
    </source>
</evidence>
<dbReference type="EMBL" id="HBIM01010233">
    <property type="protein sequence ID" value="CAE0411194.1"/>
    <property type="molecule type" value="Transcribed_RNA"/>
</dbReference>
<feature type="region of interest" description="Disordered" evidence="8">
    <location>
        <begin position="1"/>
        <end position="23"/>
    </location>
</feature>
<organism evidence="9">
    <name type="scientific">Amphora coffeiformis</name>
    <dbReference type="NCBI Taxonomy" id="265554"/>
    <lineage>
        <taxon>Eukaryota</taxon>
        <taxon>Sar</taxon>
        <taxon>Stramenopiles</taxon>
        <taxon>Ochrophyta</taxon>
        <taxon>Bacillariophyta</taxon>
        <taxon>Bacillariophyceae</taxon>
        <taxon>Bacillariophycidae</taxon>
        <taxon>Thalassiophysales</taxon>
        <taxon>Catenulaceae</taxon>
        <taxon>Amphora</taxon>
    </lineage>
</organism>
<dbReference type="PANTHER" id="PTHR40412:SF1">
    <property type="entry name" value="SF-ASSEMBLIN"/>
    <property type="match status" value="1"/>
</dbReference>